<reference evidence="2" key="1">
    <citation type="submission" date="2022-07" db="EMBL/GenBank/DDBJ databases">
        <title>Complete genome sequence of Salinispirillum sp. LH10-3-1 capable of multiple carbohydrate inversion isolated from a soda lake.</title>
        <authorList>
            <person name="Liu J."/>
            <person name="Zhai Y."/>
            <person name="Zhang H."/>
            <person name="Yang H."/>
            <person name="Qu J."/>
            <person name="Li J."/>
        </authorList>
    </citation>
    <scope>NUCLEOTIDE SEQUENCE</scope>
    <source>
        <strain evidence="2">LH 10-3-1</strain>
    </source>
</reference>
<accession>A0AB38YDU6</accession>
<evidence type="ECO:0000256" key="1">
    <source>
        <dbReference type="SAM" id="SignalP"/>
    </source>
</evidence>
<gene>
    <name evidence="2" type="ORF">NFC81_12555</name>
</gene>
<dbReference type="AlphaFoldDB" id="A0AB38YDU6"/>
<feature type="signal peptide" evidence="1">
    <location>
        <begin position="1"/>
        <end position="18"/>
    </location>
</feature>
<feature type="chain" id="PRO_5044342560" description="Organic solvent tolerance-like N-terminal domain-containing protein" evidence="1">
    <location>
        <begin position="19"/>
        <end position="151"/>
    </location>
</feature>
<evidence type="ECO:0008006" key="3">
    <source>
        <dbReference type="Google" id="ProtNLM"/>
    </source>
</evidence>
<organism evidence="2">
    <name type="scientific">Salinispirillum sp. LH 10-3-1</name>
    <dbReference type="NCBI Taxonomy" id="2952525"/>
    <lineage>
        <taxon>Bacteria</taxon>
        <taxon>Pseudomonadati</taxon>
        <taxon>Pseudomonadota</taxon>
        <taxon>Gammaproteobacteria</taxon>
        <taxon>Oceanospirillales</taxon>
        <taxon>Saccharospirillaceae</taxon>
        <taxon>Salinispirillum</taxon>
    </lineage>
</organism>
<name>A0AB38YDU6_9GAMM</name>
<proteinExistence type="predicted"/>
<dbReference type="EMBL" id="CP101717">
    <property type="protein sequence ID" value="WLD57534.1"/>
    <property type="molecule type" value="Genomic_DNA"/>
</dbReference>
<keyword evidence="1" id="KW-0732">Signal</keyword>
<protein>
    <recommendedName>
        <fullName evidence="3">Organic solvent tolerance-like N-terminal domain-containing protein</fullName>
    </recommendedName>
</protein>
<evidence type="ECO:0000313" key="2">
    <source>
        <dbReference type="EMBL" id="WLD57534.1"/>
    </source>
</evidence>
<dbReference type="RefSeq" id="WP_304994819.1">
    <property type="nucleotide sequence ID" value="NZ_CP101717.1"/>
</dbReference>
<sequence length="151" mass="16351">MCKYIVIVVMLFSLPALANDAIEIRQADRLASTLLNDTSIPLNESTSVLFDPHTLISGDHEQVLPDYCLLSADAVLNGNLLLLSPRNILCVTDQQKVLESELSGFATVNGVAAVPFDCARTTASGCAEVRLQAGFSVDFQLTEPTTLRIQR</sequence>